<accession>A0A165SVS3</accession>
<dbReference type="EMBL" id="LMCB01000161">
    <property type="protein sequence ID" value="KZL04538.1"/>
    <property type="molecule type" value="Genomic_DNA"/>
</dbReference>
<sequence length="236" mass="26299">MNFIEWPRRLFRSQSAPAFHLVHFNRSGGQALSGVERVTRTDRGFWRAEVNDIILNAREADQWRSWHALSQSIGGRAGVVALSFSQWMAQKNYSAAGVSGHADGSSFADGAGYRSSTMRAYMHETAEIGQTVVKIRVDYGIDHPAGLHFSHEWALYLCGAIRSQSDAVFEVPISPAIRRRIPAGAELELTEPGCLMKLTDDRAMDVVMPLSRIAKVSLKFVEALEVWEELAEEEYG</sequence>
<reference evidence="1 2" key="1">
    <citation type="journal article" date="2016" name="Front. Microbiol.">
        <title>Comparative Genomic Analysis Reveals a Diverse Repertoire of Genes Involved in Prokaryote-Eukaryote Interactions within the Pseudovibrio Genus.</title>
        <authorList>
            <person name="Romano S."/>
            <person name="Fernandez-Guerra A."/>
            <person name="Reen F.J."/>
            <person name="Glockner F.O."/>
            <person name="Crowley S.P."/>
            <person name="O'Sullivan O."/>
            <person name="Cotter P.D."/>
            <person name="Adams C."/>
            <person name="Dobson A.D."/>
            <person name="O'Gara F."/>
        </authorList>
    </citation>
    <scope>NUCLEOTIDE SEQUENCE [LARGE SCALE GENOMIC DNA]</scope>
    <source>
        <strain evidence="1 2">Ad2</strain>
    </source>
</reference>
<dbReference type="STRING" id="989403.SAMN05421798_10487"/>
<dbReference type="Proteomes" id="UP000076577">
    <property type="component" value="Unassembled WGS sequence"/>
</dbReference>
<dbReference type="RefSeq" id="WP_068011136.1">
    <property type="nucleotide sequence ID" value="NZ_FOFM01000004.1"/>
</dbReference>
<gene>
    <name evidence="1" type="ORF">PsAD2_04621</name>
</gene>
<evidence type="ECO:0000313" key="2">
    <source>
        <dbReference type="Proteomes" id="UP000076577"/>
    </source>
</evidence>
<name>A0A165SVS3_9HYPH</name>
<dbReference type="OrthoDB" id="7594100at2"/>
<organism evidence="1 2">
    <name type="scientific">Pseudovibrio axinellae</name>
    <dbReference type="NCBI Taxonomy" id="989403"/>
    <lineage>
        <taxon>Bacteria</taxon>
        <taxon>Pseudomonadati</taxon>
        <taxon>Pseudomonadota</taxon>
        <taxon>Alphaproteobacteria</taxon>
        <taxon>Hyphomicrobiales</taxon>
        <taxon>Stappiaceae</taxon>
        <taxon>Pseudovibrio</taxon>
    </lineage>
</organism>
<proteinExistence type="predicted"/>
<evidence type="ECO:0000313" key="1">
    <source>
        <dbReference type="EMBL" id="KZL04538.1"/>
    </source>
</evidence>
<dbReference type="AlphaFoldDB" id="A0A165SVS3"/>
<keyword evidence="2" id="KW-1185">Reference proteome</keyword>
<dbReference type="PATRIC" id="fig|989403.3.peg.5061"/>
<protein>
    <submittedName>
        <fullName evidence="1">Uncharacterized protein</fullName>
    </submittedName>
</protein>
<comment type="caution">
    <text evidence="1">The sequence shown here is derived from an EMBL/GenBank/DDBJ whole genome shotgun (WGS) entry which is preliminary data.</text>
</comment>